<comment type="caution">
    <text evidence="3">The sequence shown here is derived from an EMBL/GenBank/DDBJ whole genome shotgun (WGS) entry which is preliminary data.</text>
</comment>
<feature type="region of interest" description="Disordered" evidence="2">
    <location>
        <begin position="320"/>
        <end position="344"/>
    </location>
</feature>
<sequence length="344" mass="40991">MRHLFSSSIKQVNWLRKSESQLSVRIEGQYSQQRLLTRELDDLRSMLDEQHRKSSFYDHEHAHISDISKQSRFKLDTLLTQSRQLGDSSLGLKFEVQSKEREQDTLQQEVEQLRKRKGELLHVITTATVRVQEGHESHTKLRQDIDKLKHLCQELRIDIEERKRQDAKEALRLVDVEGELAHAREKLEGQTETVQRLEGRYEEEKQFTQDLNVRLRHEKTHNEAVEQQMQELLSRNRDLELQLERLNDESVRMRRVKEANNVEKQHLESEVKSLNQLCEVRMKANENLARELQQLAEDDEIIRQRLDRANRIMSLKDRNGSQINESLKQLEKSKSPIRRREPYE</sequence>
<dbReference type="AlphaFoldDB" id="A0A8J8NNJ3"/>
<dbReference type="EMBL" id="RRYP01010958">
    <property type="protein sequence ID" value="TNV78059.1"/>
    <property type="molecule type" value="Genomic_DNA"/>
</dbReference>
<proteinExistence type="predicted"/>
<evidence type="ECO:0000313" key="4">
    <source>
        <dbReference type="Proteomes" id="UP000785679"/>
    </source>
</evidence>
<organism evidence="3 4">
    <name type="scientific">Halteria grandinella</name>
    <dbReference type="NCBI Taxonomy" id="5974"/>
    <lineage>
        <taxon>Eukaryota</taxon>
        <taxon>Sar</taxon>
        <taxon>Alveolata</taxon>
        <taxon>Ciliophora</taxon>
        <taxon>Intramacronucleata</taxon>
        <taxon>Spirotrichea</taxon>
        <taxon>Stichotrichia</taxon>
        <taxon>Sporadotrichida</taxon>
        <taxon>Halteriidae</taxon>
        <taxon>Halteria</taxon>
    </lineage>
</organism>
<name>A0A8J8NNJ3_HALGN</name>
<gene>
    <name evidence="3" type="ORF">FGO68_gene598</name>
</gene>
<dbReference type="Proteomes" id="UP000785679">
    <property type="component" value="Unassembled WGS sequence"/>
</dbReference>
<keyword evidence="4" id="KW-1185">Reference proteome</keyword>
<evidence type="ECO:0000313" key="3">
    <source>
        <dbReference type="EMBL" id="TNV78059.1"/>
    </source>
</evidence>
<reference evidence="3" key="1">
    <citation type="submission" date="2019-06" db="EMBL/GenBank/DDBJ databases">
        <authorList>
            <person name="Zheng W."/>
        </authorList>
    </citation>
    <scope>NUCLEOTIDE SEQUENCE</scope>
    <source>
        <strain evidence="3">QDHG01</strain>
    </source>
</reference>
<keyword evidence="1" id="KW-0175">Coiled coil</keyword>
<evidence type="ECO:0000256" key="2">
    <source>
        <dbReference type="SAM" id="MobiDB-lite"/>
    </source>
</evidence>
<accession>A0A8J8NNJ3</accession>
<feature type="compositionally biased region" description="Basic and acidic residues" evidence="2">
    <location>
        <begin position="328"/>
        <end position="344"/>
    </location>
</feature>
<evidence type="ECO:0000256" key="1">
    <source>
        <dbReference type="SAM" id="Coils"/>
    </source>
</evidence>
<protein>
    <submittedName>
        <fullName evidence="3">Uncharacterized protein</fullName>
    </submittedName>
</protein>
<feature type="coiled-coil region" evidence="1">
    <location>
        <begin position="96"/>
        <end position="305"/>
    </location>
</feature>